<evidence type="ECO:0000313" key="4">
    <source>
        <dbReference type="EMBL" id="CUA69626.1"/>
    </source>
</evidence>
<evidence type="ECO:0000259" key="3">
    <source>
        <dbReference type="Pfam" id="PF01926"/>
    </source>
</evidence>
<gene>
    <name evidence="4" type="ORF">RSOLAG22IIIB_04001</name>
</gene>
<evidence type="ECO:0000256" key="1">
    <source>
        <dbReference type="SAM" id="Coils"/>
    </source>
</evidence>
<organism evidence="4 5">
    <name type="scientific">Rhizoctonia solani</name>
    <dbReference type="NCBI Taxonomy" id="456999"/>
    <lineage>
        <taxon>Eukaryota</taxon>
        <taxon>Fungi</taxon>
        <taxon>Dikarya</taxon>
        <taxon>Basidiomycota</taxon>
        <taxon>Agaricomycotina</taxon>
        <taxon>Agaricomycetes</taxon>
        <taxon>Cantharellales</taxon>
        <taxon>Ceratobasidiaceae</taxon>
        <taxon>Rhizoctonia</taxon>
    </lineage>
</organism>
<keyword evidence="2" id="KW-1133">Transmembrane helix</keyword>
<name>A0A0K6FTQ3_9AGAM</name>
<protein>
    <recommendedName>
        <fullName evidence="3">G domain-containing protein</fullName>
    </recommendedName>
</protein>
<dbReference type="Proteomes" id="UP000044841">
    <property type="component" value="Unassembled WGS sequence"/>
</dbReference>
<dbReference type="GO" id="GO:0005525">
    <property type="term" value="F:GTP binding"/>
    <property type="evidence" value="ECO:0007669"/>
    <property type="project" value="InterPro"/>
</dbReference>
<feature type="transmembrane region" description="Helical" evidence="2">
    <location>
        <begin position="298"/>
        <end position="317"/>
    </location>
</feature>
<feature type="domain" description="G" evidence="3">
    <location>
        <begin position="13"/>
        <end position="85"/>
    </location>
</feature>
<dbReference type="InterPro" id="IPR027417">
    <property type="entry name" value="P-loop_NTPase"/>
</dbReference>
<accession>A0A0K6FTQ3</accession>
<dbReference type="Gene3D" id="3.40.50.300">
    <property type="entry name" value="P-loop containing nucleotide triphosphate hydrolases"/>
    <property type="match status" value="1"/>
</dbReference>
<dbReference type="InterPro" id="IPR006073">
    <property type="entry name" value="GTP-bd"/>
</dbReference>
<sequence>MLSQNTDLEPLNILVLGPTGVGKTTIVNRLTSEQLPVERRLRSGTQQPQAASVKHQGRLINYFDTPGFDDSILSSGEQLARITSCLSTLYQVADRAPNIHGVLYVHRITDNKMPGSALRNLRVIENLLGLHAFKNLVFITNMWDSQPDLEHVEREQELMTDRKYFASAIAGGARASANYRIRKDANETEVRNALSDLFLNCPPVTIQIQRDMSDDKRALRDTHAGRIIYEEVKAMIQATKQFIQELKAELLALVGGGEERKRRVMFEKESAENQYEQAKKQEGILDLVLKKIKEHPSLSALVVIAIAGATTAGIIVIGSGKVVIVAKCAGTANAVASGTGTISVAGSPMVEAGTVTAAGAGVVGISVEGGVGLAAIVAATAAGWMATIRGLKQNT</sequence>
<dbReference type="SUPFAM" id="SSF52540">
    <property type="entry name" value="P-loop containing nucleoside triphosphate hydrolases"/>
    <property type="match status" value="1"/>
</dbReference>
<proteinExistence type="predicted"/>
<keyword evidence="5" id="KW-1185">Reference proteome</keyword>
<keyword evidence="2" id="KW-0472">Membrane</keyword>
<dbReference type="EMBL" id="CYGV01000890">
    <property type="protein sequence ID" value="CUA69626.1"/>
    <property type="molecule type" value="Genomic_DNA"/>
</dbReference>
<reference evidence="4 5" key="1">
    <citation type="submission" date="2015-07" db="EMBL/GenBank/DDBJ databases">
        <authorList>
            <person name="Noorani M."/>
        </authorList>
    </citation>
    <scope>NUCLEOTIDE SEQUENCE [LARGE SCALE GENOMIC DNA]</scope>
    <source>
        <strain evidence="4">BBA 69670</strain>
    </source>
</reference>
<keyword evidence="1" id="KW-0175">Coiled coil</keyword>
<dbReference type="AlphaFoldDB" id="A0A0K6FTQ3"/>
<feature type="coiled-coil region" evidence="1">
    <location>
        <begin position="229"/>
        <end position="281"/>
    </location>
</feature>
<keyword evidence="2" id="KW-0812">Transmembrane</keyword>
<evidence type="ECO:0000313" key="5">
    <source>
        <dbReference type="Proteomes" id="UP000044841"/>
    </source>
</evidence>
<dbReference type="Pfam" id="PF01926">
    <property type="entry name" value="MMR_HSR1"/>
    <property type="match status" value="1"/>
</dbReference>
<evidence type="ECO:0000256" key="2">
    <source>
        <dbReference type="SAM" id="Phobius"/>
    </source>
</evidence>